<reference evidence="2" key="1">
    <citation type="submission" date="2021-01" db="EMBL/GenBank/DDBJ databases">
        <authorList>
            <person name="Corre E."/>
            <person name="Pelletier E."/>
            <person name="Niang G."/>
            <person name="Scheremetjew M."/>
            <person name="Finn R."/>
            <person name="Kale V."/>
            <person name="Holt S."/>
            <person name="Cochrane G."/>
            <person name="Meng A."/>
            <person name="Brown T."/>
            <person name="Cohen L."/>
        </authorList>
    </citation>
    <scope>NUCLEOTIDE SEQUENCE</scope>
    <source>
        <strain evidence="2">SPMC142</strain>
    </source>
</reference>
<proteinExistence type="predicted"/>
<protein>
    <submittedName>
        <fullName evidence="2">Uncharacterized protein</fullName>
    </submittedName>
</protein>
<evidence type="ECO:0000256" key="1">
    <source>
        <dbReference type="SAM" id="SignalP"/>
    </source>
</evidence>
<organism evidence="2">
    <name type="scientific">Strombidinopsis acuminata</name>
    <dbReference type="NCBI Taxonomy" id="141414"/>
    <lineage>
        <taxon>Eukaryota</taxon>
        <taxon>Sar</taxon>
        <taxon>Alveolata</taxon>
        <taxon>Ciliophora</taxon>
        <taxon>Intramacronucleata</taxon>
        <taxon>Spirotrichea</taxon>
        <taxon>Choreotrichia</taxon>
        <taxon>Choreotrichida</taxon>
        <taxon>Strombidinopsidae</taxon>
        <taxon>Strombidinopsis</taxon>
    </lineage>
</organism>
<dbReference type="AlphaFoldDB" id="A0A7S3RTK1"/>
<accession>A0A7S3RTK1</accession>
<gene>
    <name evidence="2" type="ORF">SACU0126_LOCUS7106</name>
</gene>
<dbReference type="EMBL" id="HBIQ01021274">
    <property type="protein sequence ID" value="CAE0534428.1"/>
    <property type="molecule type" value="Transcribed_RNA"/>
</dbReference>
<name>A0A7S3RTK1_9SPIT</name>
<sequence>MWAAWWPRLAILIGLPSLTLTSAQFHFPQIDTKQITNSLESHKMVADELTHKISEGIKDATKGSSDVQKAAEAIKEVGKQTVQTGLNAMEDLKDAPNVSTALQSAEQSRSKVVGAMRATADAMQKGAEAVNRSSSADMADALQNAGTAASKAASVSGEALQNGAPEAAAVLNSTGLQVAAAIKQVTPKAAEAIKNVGAKDVKNNLDPALSEDQEGGVWGPVIGVIMLAVAAVGGWQAYIWLKGSGPRSPTLLNDADMCVQMRGGGGSLRPSDEQGFFTQF</sequence>
<keyword evidence="1" id="KW-0732">Signal</keyword>
<feature type="signal peptide" evidence="1">
    <location>
        <begin position="1"/>
        <end position="23"/>
    </location>
</feature>
<evidence type="ECO:0000313" key="2">
    <source>
        <dbReference type="EMBL" id="CAE0534428.1"/>
    </source>
</evidence>
<feature type="chain" id="PRO_5031176416" evidence="1">
    <location>
        <begin position="24"/>
        <end position="280"/>
    </location>
</feature>